<keyword evidence="1" id="KW-0479">Metal-binding</keyword>
<dbReference type="Gene3D" id="3.30.40.10">
    <property type="entry name" value="Zinc/RING finger domain, C3HC4 (zinc finger)"/>
    <property type="match status" value="1"/>
</dbReference>
<dbReference type="AlphaFoldDB" id="A0A2S5B6F5"/>
<feature type="compositionally biased region" description="Polar residues" evidence="4">
    <location>
        <begin position="928"/>
        <end position="954"/>
    </location>
</feature>
<dbReference type="EMBL" id="PJQD01000050">
    <property type="protein sequence ID" value="POY72291.1"/>
    <property type="molecule type" value="Genomic_DNA"/>
</dbReference>
<dbReference type="GO" id="GO:0008270">
    <property type="term" value="F:zinc ion binding"/>
    <property type="evidence" value="ECO:0007669"/>
    <property type="project" value="UniProtKB-KW"/>
</dbReference>
<feature type="compositionally biased region" description="Low complexity" evidence="4">
    <location>
        <begin position="658"/>
        <end position="670"/>
    </location>
</feature>
<name>A0A2S5B6F5_9BASI</name>
<feature type="region of interest" description="Disordered" evidence="4">
    <location>
        <begin position="928"/>
        <end position="956"/>
    </location>
</feature>
<feature type="compositionally biased region" description="Acidic residues" evidence="4">
    <location>
        <begin position="124"/>
        <end position="138"/>
    </location>
</feature>
<feature type="compositionally biased region" description="Acidic residues" evidence="4">
    <location>
        <begin position="564"/>
        <end position="574"/>
    </location>
</feature>
<protein>
    <recommendedName>
        <fullName evidence="5">Zinc finger PHD-type domain-containing protein</fullName>
    </recommendedName>
</protein>
<feature type="compositionally biased region" description="Basic and acidic residues" evidence="4">
    <location>
        <begin position="21"/>
        <end position="36"/>
    </location>
</feature>
<dbReference type="InterPro" id="IPR019787">
    <property type="entry name" value="Znf_PHD-finger"/>
</dbReference>
<evidence type="ECO:0000256" key="2">
    <source>
        <dbReference type="ARBA" id="ARBA00022771"/>
    </source>
</evidence>
<feature type="compositionally biased region" description="Polar residues" evidence="4">
    <location>
        <begin position="421"/>
        <end position="437"/>
    </location>
</feature>
<evidence type="ECO:0000313" key="7">
    <source>
        <dbReference type="Proteomes" id="UP000237144"/>
    </source>
</evidence>
<feature type="compositionally biased region" description="Polar residues" evidence="4">
    <location>
        <begin position="483"/>
        <end position="492"/>
    </location>
</feature>
<dbReference type="InterPro" id="IPR013083">
    <property type="entry name" value="Znf_RING/FYVE/PHD"/>
</dbReference>
<feature type="region of interest" description="Disordered" evidence="4">
    <location>
        <begin position="562"/>
        <end position="588"/>
    </location>
</feature>
<feature type="region of interest" description="Disordered" evidence="4">
    <location>
        <begin position="658"/>
        <end position="678"/>
    </location>
</feature>
<feature type="domain" description="Zinc finger PHD-type" evidence="5">
    <location>
        <begin position="682"/>
        <end position="728"/>
    </location>
</feature>
<feature type="region of interest" description="Disordered" evidence="4">
    <location>
        <begin position="421"/>
        <end position="443"/>
    </location>
</feature>
<proteinExistence type="predicted"/>
<keyword evidence="7" id="KW-1185">Reference proteome</keyword>
<feature type="compositionally biased region" description="Polar residues" evidence="4">
    <location>
        <begin position="219"/>
        <end position="232"/>
    </location>
</feature>
<dbReference type="InterPro" id="IPR001965">
    <property type="entry name" value="Znf_PHD"/>
</dbReference>
<feature type="compositionally biased region" description="Low complexity" evidence="4">
    <location>
        <begin position="1"/>
        <end position="17"/>
    </location>
</feature>
<dbReference type="STRING" id="741276.A0A2S5B6F5"/>
<evidence type="ECO:0000313" key="6">
    <source>
        <dbReference type="EMBL" id="POY72291.1"/>
    </source>
</evidence>
<evidence type="ECO:0000256" key="4">
    <source>
        <dbReference type="SAM" id="MobiDB-lite"/>
    </source>
</evidence>
<feature type="region of interest" description="Disordered" evidence="4">
    <location>
        <begin position="318"/>
        <end position="359"/>
    </location>
</feature>
<dbReference type="PROSITE" id="PS01359">
    <property type="entry name" value="ZF_PHD_1"/>
    <property type="match status" value="1"/>
</dbReference>
<feature type="region of interest" description="Disordered" evidence="4">
    <location>
        <begin position="463"/>
        <end position="511"/>
    </location>
</feature>
<keyword evidence="2" id="KW-0863">Zinc-finger</keyword>
<reference evidence="6 7" key="1">
    <citation type="journal article" date="2018" name="Front. Microbiol.">
        <title>Prospects for Fungal Bioremediation of Acidic Radioactive Waste Sites: Characterization and Genome Sequence of Rhodotorula taiwanensis MD1149.</title>
        <authorList>
            <person name="Tkavc R."/>
            <person name="Matrosova V.Y."/>
            <person name="Grichenko O.E."/>
            <person name="Gostincar C."/>
            <person name="Volpe R.P."/>
            <person name="Klimenkova P."/>
            <person name="Gaidamakova E.K."/>
            <person name="Zhou C.E."/>
            <person name="Stewart B.J."/>
            <person name="Lyman M.G."/>
            <person name="Malfatti S.A."/>
            <person name="Rubinfeld B."/>
            <person name="Courtot M."/>
            <person name="Singh J."/>
            <person name="Dalgard C.L."/>
            <person name="Hamilton T."/>
            <person name="Frey K.G."/>
            <person name="Gunde-Cimerman N."/>
            <person name="Dugan L."/>
            <person name="Daly M.J."/>
        </authorList>
    </citation>
    <scope>NUCLEOTIDE SEQUENCE [LARGE SCALE GENOMIC DNA]</scope>
    <source>
        <strain evidence="6 7">MD1149</strain>
    </source>
</reference>
<feature type="region of interest" description="Disordered" evidence="4">
    <location>
        <begin position="982"/>
        <end position="1035"/>
    </location>
</feature>
<keyword evidence="3" id="KW-0862">Zinc</keyword>
<feature type="region of interest" description="Disordered" evidence="4">
    <location>
        <begin position="1"/>
        <end position="240"/>
    </location>
</feature>
<evidence type="ECO:0000259" key="5">
    <source>
        <dbReference type="SMART" id="SM00249"/>
    </source>
</evidence>
<gene>
    <name evidence="6" type="ORF">BMF94_4593</name>
</gene>
<dbReference type="InterPro" id="IPR019786">
    <property type="entry name" value="Zinc_finger_PHD-type_CS"/>
</dbReference>
<dbReference type="InterPro" id="IPR011011">
    <property type="entry name" value="Znf_FYVE_PHD"/>
</dbReference>
<dbReference type="Pfam" id="PF00628">
    <property type="entry name" value="PHD"/>
    <property type="match status" value="1"/>
</dbReference>
<feature type="compositionally biased region" description="Low complexity" evidence="4">
    <location>
        <begin position="70"/>
        <end position="91"/>
    </location>
</feature>
<evidence type="ECO:0000256" key="1">
    <source>
        <dbReference type="ARBA" id="ARBA00022723"/>
    </source>
</evidence>
<dbReference type="SUPFAM" id="SSF57903">
    <property type="entry name" value="FYVE/PHD zinc finger"/>
    <property type="match status" value="1"/>
</dbReference>
<feature type="compositionally biased region" description="Low complexity" evidence="4">
    <location>
        <begin position="38"/>
        <end position="48"/>
    </location>
</feature>
<dbReference type="CDD" id="cd15489">
    <property type="entry name" value="PHD_SF"/>
    <property type="match status" value="1"/>
</dbReference>
<evidence type="ECO:0000256" key="3">
    <source>
        <dbReference type="ARBA" id="ARBA00022833"/>
    </source>
</evidence>
<comment type="caution">
    <text evidence="6">The sequence shown here is derived from an EMBL/GenBank/DDBJ whole genome shotgun (WGS) entry which is preliminary data.</text>
</comment>
<feature type="compositionally biased region" description="Polar residues" evidence="4">
    <location>
        <begin position="49"/>
        <end position="60"/>
    </location>
</feature>
<organism evidence="6 7">
    <name type="scientific">Rhodotorula taiwanensis</name>
    <dbReference type="NCBI Taxonomy" id="741276"/>
    <lineage>
        <taxon>Eukaryota</taxon>
        <taxon>Fungi</taxon>
        <taxon>Dikarya</taxon>
        <taxon>Basidiomycota</taxon>
        <taxon>Pucciniomycotina</taxon>
        <taxon>Microbotryomycetes</taxon>
        <taxon>Sporidiobolales</taxon>
        <taxon>Sporidiobolaceae</taxon>
        <taxon>Rhodotorula</taxon>
    </lineage>
</organism>
<feature type="compositionally biased region" description="Low complexity" evidence="4">
    <location>
        <begin position="494"/>
        <end position="511"/>
    </location>
</feature>
<sequence length="1113" mass="116551">MTTFQPHYPAHPSSAAAESNRSQRKERQTRLQEHLRSVKPGSRSSSPSNNTFKQSITPAGSASMGRTARKSVPSAAATKKSSAPAAGTSTSEEPAPELSASGRPKRRAAKSRIVLADLESSGAEGEDDDHDEQDDQDAAEQSQAADPEEPELPRRGAASSRRRGGSKARSQPRQAIPLAREEPIEDLAPSPSPKSRASAGRKSPAKQVQSSQRRKREASNSSTGSRSAQSSPYRVDPAAMQKRQFRSVLAQHGFNPEEEVLDRALYTMSSTNQALTVDSFLRVLGTLDANVSPLKRSSMGSAPQLSVSVGSAPPGTSKMSGFAALESPSTPSSAIDPRFLPSPPLTQSPAPRSQAGPYSYSASYSQPFAPMMVPAESLPVPSSAFAPNAPASARPPFFSNRSASTPNVATLEAAMLAINSTPASNANGSPSPRQQPQVGAPAGGLFATSVAGMGRVALSRRSMFGQPGSAPAQTANLPRVAESSPTRASFHQMSPPSRSSPGPLPSPVAAANGNNGLLPAFALGAVGAPLQNVTRSRASSLSKSSSPVKPIDDARLAKLRSWLDEDDETTEEEEAKAGSQQTGEAEASLKASAASGKLVASLAALGTVGDVFDSEPLSIPQISALQQETTPGDLFGNAALRQSQKRQLEPTAEEVEAASKMTTRASARASTADKGKGKAVNDCFCGEAADGQPRTVECSTCETPYHLACLAVTSARQLPTPFVCAKCELPTAVQEPAPAREPEALSAGQRTPELANKRVRIGTTSTPLLLSEPTFVASTPVSAPRGDAFGPLVADLALAPSPTASPVRLRRFATARTPTSPPAQSHAQLPIPMTPSFGDATIRGPGDYSPTSPQNTRARAARTRLVSNTGAAFLGANGGSEWLEPWDAQPFAAADSMHAQASSSALSSLAEDDWRMPSWSDVNMTPSRALTRDTPATSASSSVWDTPFAHSSPQSRHRTVNFAHMRTPSQDLLTMLDREQAGTGLPQSEPAHHTFSQRLFGGGSPHGAQDSHHYDANSHYSMPLGHPASPLNPRRYSALGHARKTSLGDGLGRAPFGSPTSPAHGHAYLPAHMHGLGSVGMKPSFSAPGGRLVDLMPSMGDFDEPQHLDDLLL</sequence>
<dbReference type="Proteomes" id="UP000237144">
    <property type="component" value="Unassembled WGS sequence"/>
</dbReference>
<dbReference type="OrthoDB" id="2526945at2759"/>
<dbReference type="SMART" id="SM00249">
    <property type="entry name" value="PHD"/>
    <property type="match status" value="1"/>
</dbReference>
<accession>A0A2S5B6F5</accession>